<keyword evidence="1" id="KW-1133">Transmembrane helix</keyword>
<accession>A0ABS1DEP0</accession>
<keyword evidence="3" id="KW-1185">Reference proteome</keyword>
<feature type="transmembrane region" description="Helical" evidence="1">
    <location>
        <begin position="7"/>
        <end position="25"/>
    </location>
</feature>
<evidence type="ECO:0000256" key="1">
    <source>
        <dbReference type="SAM" id="Phobius"/>
    </source>
</evidence>
<protein>
    <submittedName>
        <fullName evidence="2">Uncharacterized protein</fullName>
    </submittedName>
</protein>
<proteinExistence type="predicted"/>
<dbReference type="Proteomes" id="UP001296873">
    <property type="component" value="Unassembled WGS sequence"/>
</dbReference>
<name>A0ABS1DEP0_9PROT</name>
<evidence type="ECO:0000313" key="3">
    <source>
        <dbReference type="Proteomes" id="UP001296873"/>
    </source>
</evidence>
<evidence type="ECO:0000313" key="2">
    <source>
        <dbReference type="EMBL" id="MBK1668582.1"/>
    </source>
</evidence>
<keyword evidence="1" id="KW-0472">Membrane</keyword>
<feature type="transmembrane region" description="Helical" evidence="1">
    <location>
        <begin position="31"/>
        <end position="49"/>
    </location>
</feature>
<keyword evidence="1" id="KW-0812">Transmembrane</keyword>
<organism evidence="2 3">
    <name type="scientific">Rhodovibrio sodomensis</name>
    <dbReference type="NCBI Taxonomy" id="1088"/>
    <lineage>
        <taxon>Bacteria</taxon>
        <taxon>Pseudomonadati</taxon>
        <taxon>Pseudomonadota</taxon>
        <taxon>Alphaproteobacteria</taxon>
        <taxon>Rhodospirillales</taxon>
        <taxon>Rhodovibrionaceae</taxon>
        <taxon>Rhodovibrio</taxon>
    </lineage>
</organism>
<comment type="caution">
    <text evidence="2">The sequence shown here is derived from an EMBL/GenBank/DDBJ whole genome shotgun (WGS) entry which is preliminary data.</text>
</comment>
<dbReference type="EMBL" id="NRRL01000026">
    <property type="protein sequence ID" value="MBK1668582.1"/>
    <property type="molecule type" value="Genomic_DNA"/>
</dbReference>
<reference evidence="2 3" key="1">
    <citation type="journal article" date="2020" name="Microorganisms">
        <title>Osmotic Adaptation and Compatible Solute Biosynthesis of Phototrophic Bacteria as Revealed from Genome Analyses.</title>
        <authorList>
            <person name="Imhoff J.F."/>
            <person name="Rahn T."/>
            <person name="Kunzel S."/>
            <person name="Keller A."/>
            <person name="Neulinger S.C."/>
        </authorList>
    </citation>
    <scope>NUCLEOTIDE SEQUENCE [LARGE SCALE GENOMIC DNA]</scope>
    <source>
        <strain evidence="2 3">DSM 9895</strain>
    </source>
</reference>
<sequence>MYRNAALLAGVISCAIALLFLGWMVVSINSLPLWIVMLVTMGMLVFDFYQAMKEEDSDNPNSSA</sequence>
<gene>
    <name evidence="2" type="ORF">CKO28_11110</name>
</gene>
<dbReference type="RefSeq" id="WP_200340898.1">
    <property type="nucleotide sequence ID" value="NZ_NRRL01000026.1"/>
</dbReference>